<dbReference type="CDD" id="cd06284">
    <property type="entry name" value="PBP1_LacI-like"/>
    <property type="match status" value="1"/>
</dbReference>
<evidence type="ECO:0000256" key="4">
    <source>
        <dbReference type="ARBA" id="ARBA00023163"/>
    </source>
</evidence>
<evidence type="ECO:0000313" key="6">
    <source>
        <dbReference type="EMBL" id="PTE22691.1"/>
    </source>
</evidence>
<dbReference type="Pfam" id="PF00356">
    <property type="entry name" value="LacI"/>
    <property type="match status" value="1"/>
</dbReference>
<sequence length="333" mass="35366">MRQKTAGIQDVARLSGVSTATVSRALSHPERVAESTREAVLRAVQETGYVANSLARNLRRRRTGSILALVPNLANPFFSQILSGLSSVLSPAGYGLLIADTLADPDPRARLAHYFDSGLVDGLVVFDATLPDPALMQRAHPPLLMACEWRGELPSVTVDNAEGAAIAIRHLLESGHRRIAHVTGPRGNVLTESRLQGAAGALAEAGLALHDDWTFTGDFGIASGAQAAARWLALADRPTAVFCASDEMACGFMGALQQAGIAVPGEVSVIGFDDIEVAGHLTPALTTIRQPRRDIGERAAHLLVDMIDQRSLMGPSERIAVELIRRQSVKSPG</sequence>
<gene>
    <name evidence="6" type="ORF">C5F48_06035</name>
</gene>
<dbReference type="PROSITE" id="PS50932">
    <property type="entry name" value="HTH_LACI_2"/>
    <property type="match status" value="1"/>
</dbReference>
<dbReference type="InterPro" id="IPR046335">
    <property type="entry name" value="LacI/GalR-like_sensor"/>
</dbReference>
<dbReference type="Gene3D" id="1.10.260.40">
    <property type="entry name" value="lambda repressor-like DNA-binding domains"/>
    <property type="match status" value="1"/>
</dbReference>
<comment type="caution">
    <text evidence="6">The sequence shown here is derived from an EMBL/GenBank/DDBJ whole genome shotgun (WGS) entry which is preliminary data.</text>
</comment>
<reference evidence="6 7" key="1">
    <citation type="submission" date="2018-03" db="EMBL/GenBank/DDBJ databases">
        <title>Cereibacter changlensis.</title>
        <authorList>
            <person name="Meyer T.E."/>
            <person name="Miller S."/>
            <person name="Lodha T."/>
            <person name="Gandham S."/>
            <person name="Chintalapati S."/>
            <person name="Chintalapati V.R."/>
        </authorList>
    </citation>
    <scope>NUCLEOTIDE SEQUENCE [LARGE SCALE GENOMIC DNA]</scope>
    <source>
        <strain evidence="6 7">JA139</strain>
    </source>
</reference>
<evidence type="ECO:0000313" key="7">
    <source>
        <dbReference type="Proteomes" id="UP000241010"/>
    </source>
</evidence>
<dbReference type="InterPro" id="IPR000843">
    <property type="entry name" value="HTH_LacI"/>
</dbReference>
<dbReference type="SUPFAM" id="SSF47413">
    <property type="entry name" value="lambda repressor-like DNA-binding domains"/>
    <property type="match status" value="1"/>
</dbReference>
<feature type="domain" description="HTH lacI-type" evidence="5">
    <location>
        <begin position="6"/>
        <end position="60"/>
    </location>
</feature>
<dbReference type="SUPFAM" id="SSF53822">
    <property type="entry name" value="Periplasmic binding protein-like I"/>
    <property type="match status" value="1"/>
</dbReference>
<dbReference type="PANTHER" id="PTHR30146">
    <property type="entry name" value="LACI-RELATED TRANSCRIPTIONAL REPRESSOR"/>
    <property type="match status" value="1"/>
</dbReference>
<dbReference type="GO" id="GO:0003700">
    <property type="term" value="F:DNA-binding transcription factor activity"/>
    <property type="evidence" value="ECO:0007669"/>
    <property type="project" value="TreeGrafter"/>
</dbReference>
<protein>
    <submittedName>
        <fullName evidence="6">LacI family transcriptional regulator</fullName>
    </submittedName>
</protein>
<dbReference type="AlphaFoldDB" id="A0A2T4JXQ0"/>
<dbReference type="EMBL" id="PZKG01000017">
    <property type="protein sequence ID" value="PTE22691.1"/>
    <property type="molecule type" value="Genomic_DNA"/>
</dbReference>
<keyword evidence="3" id="KW-0238">DNA-binding</keyword>
<dbReference type="Proteomes" id="UP000241010">
    <property type="component" value="Unassembled WGS sequence"/>
</dbReference>
<name>A0A2T4JXQ0_9RHOB</name>
<evidence type="ECO:0000259" key="5">
    <source>
        <dbReference type="PROSITE" id="PS50932"/>
    </source>
</evidence>
<keyword evidence="2" id="KW-0805">Transcription regulation</keyword>
<dbReference type="OrthoDB" id="8433438at2"/>
<dbReference type="InterPro" id="IPR010982">
    <property type="entry name" value="Lambda_DNA-bd_dom_sf"/>
</dbReference>
<dbReference type="InterPro" id="IPR028082">
    <property type="entry name" value="Peripla_BP_I"/>
</dbReference>
<organism evidence="6 7">
    <name type="scientific">Cereibacter changlensis JA139</name>
    <dbReference type="NCBI Taxonomy" id="1188249"/>
    <lineage>
        <taxon>Bacteria</taxon>
        <taxon>Pseudomonadati</taxon>
        <taxon>Pseudomonadota</taxon>
        <taxon>Alphaproteobacteria</taxon>
        <taxon>Rhodobacterales</taxon>
        <taxon>Paracoccaceae</taxon>
        <taxon>Cereibacter</taxon>
    </lineage>
</organism>
<dbReference type="RefSeq" id="WP_107663011.1">
    <property type="nucleotide sequence ID" value="NZ_PZKG01000017.1"/>
</dbReference>
<keyword evidence="4" id="KW-0804">Transcription</keyword>
<dbReference type="SMART" id="SM00354">
    <property type="entry name" value="HTH_LACI"/>
    <property type="match status" value="1"/>
</dbReference>
<evidence type="ECO:0000256" key="1">
    <source>
        <dbReference type="ARBA" id="ARBA00022491"/>
    </source>
</evidence>
<dbReference type="CDD" id="cd01392">
    <property type="entry name" value="HTH_LacI"/>
    <property type="match status" value="1"/>
</dbReference>
<keyword evidence="1" id="KW-0678">Repressor</keyword>
<dbReference type="Pfam" id="PF13377">
    <property type="entry name" value="Peripla_BP_3"/>
    <property type="match status" value="1"/>
</dbReference>
<proteinExistence type="predicted"/>
<dbReference type="PROSITE" id="PS00356">
    <property type="entry name" value="HTH_LACI_1"/>
    <property type="match status" value="1"/>
</dbReference>
<dbReference type="PANTHER" id="PTHR30146:SF151">
    <property type="entry name" value="HTH-TYPE TRANSCRIPTIONAL REPRESSOR CYTR"/>
    <property type="match status" value="1"/>
</dbReference>
<dbReference type="GO" id="GO:0000976">
    <property type="term" value="F:transcription cis-regulatory region binding"/>
    <property type="evidence" value="ECO:0007669"/>
    <property type="project" value="TreeGrafter"/>
</dbReference>
<accession>A0A2T4JXQ0</accession>
<dbReference type="Gene3D" id="3.40.50.2300">
    <property type="match status" value="2"/>
</dbReference>
<keyword evidence="7" id="KW-1185">Reference proteome</keyword>
<evidence type="ECO:0000256" key="2">
    <source>
        <dbReference type="ARBA" id="ARBA00023015"/>
    </source>
</evidence>
<evidence type="ECO:0000256" key="3">
    <source>
        <dbReference type="ARBA" id="ARBA00023125"/>
    </source>
</evidence>